<dbReference type="HAMAP" id="MF_00272">
    <property type="entry name" value="GcvH"/>
    <property type="match status" value="1"/>
</dbReference>
<dbReference type="SUPFAM" id="SSF51230">
    <property type="entry name" value="Single hybrid motif"/>
    <property type="match status" value="1"/>
</dbReference>
<evidence type="ECO:0000256" key="3">
    <source>
        <dbReference type="HAMAP-Rule" id="MF_00272"/>
    </source>
</evidence>
<dbReference type="InterPro" id="IPR033753">
    <property type="entry name" value="GCV_H/Fam206"/>
</dbReference>
<reference evidence="7 8" key="1">
    <citation type="submission" date="2019-07" db="EMBL/GenBank/DDBJ databases">
        <title>Microlunatus dokdonensis sp. nov. isolated from the rhizospheric soil of the wild plant Elymus tsukushiensis.</title>
        <authorList>
            <person name="Ghim S.-Y."/>
            <person name="Hwang Y.-J."/>
            <person name="Son J.-S."/>
            <person name="Shin J.-H."/>
        </authorList>
    </citation>
    <scope>NUCLEOTIDE SEQUENCE [LARGE SCALE GENOMIC DNA]</scope>
    <source>
        <strain evidence="7 8">KUDC0627</strain>
    </source>
</reference>
<evidence type="ECO:0000256" key="5">
    <source>
        <dbReference type="SAM" id="MobiDB-lite"/>
    </source>
</evidence>
<dbReference type="Gene3D" id="2.40.50.100">
    <property type="match status" value="1"/>
</dbReference>
<dbReference type="GO" id="GO:0005960">
    <property type="term" value="C:glycine cleavage complex"/>
    <property type="evidence" value="ECO:0007669"/>
    <property type="project" value="InterPro"/>
</dbReference>
<comment type="subunit">
    <text evidence="3">The glycine cleavage system is composed of four proteins: P, T, L and H.</text>
</comment>
<dbReference type="PROSITE" id="PS50968">
    <property type="entry name" value="BIOTINYL_LIPOYL"/>
    <property type="match status" value="1"/>
</dbReference>
<sequence length="158" mass="16897">MQGPDHAGLTQCRLAAPPRTQDHRGETVVPDFPEDLKYTTEHEWVREGNESTVRIGVTDYAAEQLGDIVFVSLPAVGDEVTAGDACGELESTKSVSDIFSPVSGVISAINDQLDDSPESVNADPYGDGWLFEVDTADGTDLDSLLDADAYADHVESPT</sequence>
<dbReference type="Pfam" id="PF01597">
    <property type="entry name" value="GCV_H"/>
    <property type="match status" value="1"/>
</dbReference>
<dbReference type="InterPro" id="IPR003016">
    <property type="entry name" value="2-oxoA_DH_lipoyl-BS"/>
</dbReference>
<organism evidence="7 8">
    <name type="scientific">Microlunatus elymi</name>
    <dbReference type="NCBI Taxonomy" id="2596828"/>
    <lineage>
        <taxon>Bacteria</taxon>
        <taxon>Bacillati</taxon>
        <taxon>Actinomycetota</taxon>
        <taxon>Actinomycetes</taxon>
        <taxon>Propionibacteriales</taxon>
        <taxon>Propionibacteriaceae</taxon>
        <taxon>Microlunatus</taxon>
    </lineage>
</organism>
<dbReference type="GO" id="GO:0019464">
    <property type="term" value="P:glycine decarboxylation via glycine cleavage system"/>
    <property type="evidence" value="ECO:0007669"/>
    <property type="project" value="UniProtKB-UniRule"/>
</dbReference>
<dbReference type="KEGG" id="mik:FOE78_12885"/>
<dbReference type="InterPro" id="IPR002930">
    <property type="entry name" value="GCV_H"/>
</dbReference>
<dbReference type="GO" id="GO:0005829">
    <property type="term" value="C:cytosol"/>
    <property type="evidence" value="ECO:0007669"/>
    <property type="project" value="TreeGrafter"/>
</dbReference>
<dbReference type="PANTHER" id="PTHR11715">
    <property type="entry name" value="GLYCINE CLEAVAGE SYSTEM H PROTEIN"/>
    <property type="match status" value="1"/>
</dbReference>
<dbReference type="InterPro" id="IPR011053">
    <property type="entry name" value="Single_hybrid_motif"/>
</dbReference>
<dbReference type="CDD" id="cd06848">
    <property type="entry name" value="GCS_H"/>
    <property type="match status" value="1"/>
</dbReference>
<accession>A0A516PZT2</accession>
<gene>
    <name evidence="3 7" type="primary">gcvH</name>
    <name evidence="7" type="ORF">FOE78_12885</name>
</gene>
<evidence type="ECO:0000259" key="6">
    <source>
        <dbReference type="PROSITE" id="PS50968"/>
    </source>
</evidence>
<feature type="modified residue" description="N6-lipoyllysine" evidence="3 4">
    <location>
        <position position="93"/>
    </location>
</feature>
<comment type="similarity">
    <text evidence="1 3">Belongs to the GcvH family.</text>
</comment>
<dbReference type="InterPro" id="IPR017453">
    <property type="entry name" value="GCV_H_sub"/>
</dbReference>
<dbReference type="PANTHER" id="PTHR11715:SF3">
    <property type="entry name" value="GLYCINE CLEAVAGE SYSTEM H PROTEIN-RELATED"/>
    <property type="match status" value="1"/>
</dbReference>
<keyword evidence="2 3" id="KW-0450">Lipoyl</keyword>
<feature type="domain" description="Lipoyl-binding" evidence="6">
    <location>
        <begin position="52"/>
        <end position="134"/>
    </location>
</feature>
<comment type="cofactor">
    <cofactor evidence="3">
        <name>(R)-lipoate</name>
        <dbReference type="ChEBI" id="CHEBI:83088"/>
    </cofactor>
    <text evidence="3">Binds 1 lipoyl cofactor covalently.</text>
</comment>
<evidence type="ECO:0000313" key="8">
    <source>
        <dbReference type="Proteomes" id="UP000319263"/>
    </source>
</evidence>
<evidence type="ECO:0000256" key="2">
    <source>
        <dbReference type="ARBA" id="ARBA00022823"/>
    </source>
</evidence>
<dbReference type="AlphaFoldDB" id="A0A516PZT2"/>
<evidence type="ECO:0000256" key="1">
    <source>
        <dbReference type="ARBA" id="ARBA00009249"/>
    </source>
</evidence>
<comment type="function">
    <text evidence="3">The glycine cleavage system catalyzes the degradation of glycine. The H protein shuttles the methylamine group of glycine from the P protein to the T protein.</text>
</comment>
<name>A0A516PZT2_9ACTN</name>
<protein>
    <recommendedName>
        <fullName evidence="3">Glycine cleavage system H protein</fullName>
    </recommendedName>
</protein>
<dbReference type="OrthoDB" id="9796712at2"/>
<proteinExistence type="inferred from homology"/>
<dbReference type="Proteomes" id="UP000319263">
    <property type="component" value="Chromosome"/>
</dbReference>
<dbReference type="EMBL" id="CP041692">
    <property type="protein sequence ID" value="QDP96683.1"/>
    <property type="molecule type" value="Genomic_DNA"/>
</dbReference>
<dbReference type="InterPro" id="IPR000089">
    <property type="entry name" value="Biotin_lipoyl"/>
</dbReference>
<dbReference type="NCBIfam" id="NF002270">
    <property type="entry name" value="PRK01202.1"/>
    <property type="match status" value="1"/>
</dbReference>
<keyword evidence="8" id="KW-1185">Reference proteome</keyword>
<dbReference type="GO" id="GO:0009249">
    <property type="term" value="P:protein lipoylation"/>
    <property type="evidence" value="ECO:0007669"/>
    <property type="project" value="TreeGrafter"/>
</dbReference>
<feature type="region of interest" description="Disordered" evidence="5">
    <location>
        <begin position="1"/>
        <end position="34"/>
    </location>
</feature>
<dbReference type="PROSITE" id="PS00189">
    <property type="entry name" value="LIPOYL"/>
    <property type="match status" value="1"/>
</dbReference>
<dbReference type="NCBIfam" id="TIGR00527">
    <property type="entry name" value="gcvH"/>
    <property type="match status" value="1"/>
</dbReference>
<evidence type="ECO:0000313" key="7">
    <source>
        <dbReference type="EMBL" id="QDP96683.1"/>
    </source>
</evidence>
<evidence type="ECO:0000256" key="4">
    <source>
        <dbReference type="PIRSR" id="PIRSR617453-50"/>
    </source>
</evidence>